<evidence type="ECO:0000313" key="5">
    <source>
        <dbReference type="Proteomes" id="UP000016638"/>
    </source>
</evidence>
<feature type="domain" description="HTH deoR-type" evidence="3">
    <location>
        <begin position="3"/>
        <end position="59"/>
    </location>
</feature>
<dbReference type="SUPFAM" id="SSF46785">
    <property type="entry name" value="Winged helix' DNA-binding domain"/>
    <property type="match status" value="1"/>
</dbReference>
<sequence length="258" mass="27904">MDMNERRERIVELVNQEGSVAFSQLKRAFPDVSDMTLRTDLKALDQQRSIIRVHGGVRSVGYAIGTDDLLANRSSRSVAQKGEIARKAIELIRPNTTIFVDSGSTTTAMAAALPDMRLLVFTNSLTVAIELARLNQVVTYLIGGQLNRASMSISGARATNSLRMLAFDQLFLGVTAYERRGGFSCGLDDEAVFKATCMKCASETIVLMDSSKEGKRTTFPICGLAEVDRIVSDGGLSQELLDDCASAGVEVVQASARP</sequence>
<dbReference type="STRING" id="1125712.HMPREF1316_0900"/>
<dbReference type="InterPro" id="IPR001034">
    <property type="entry name" value="DeoR_HTH"/>
</dbReference>
<evidence type="ECO:0000256" key="1">
    <source>
        <dbReference type="ARBA" id="ARBA00023015"/>
    </source>
</evidence>
<dbReference type="Pfam" id="PF00455">
    <property type="entry name" value="DeoRC"/>
    <property type="match status" value="1"/>
</dbReference>
<dbReference type="SUPFAM" id="SSF100950">
    <property type="entry name" value="NagB/RpiA/CoA transferase-like"/>
    <property type="match status" value="1"/>
</dbReference>
<dbReference type="PROSITE" id="PS51000">
    <property type="entry name" value="HTH_DEOR_2"/>
    <property type="match status" value="1"/>
</dbReference>
<gene>
    <name evidence="4" type="ORF">HMPREF1316_0900</name>
</gene>
<dbReference type="InterPro" id="IPR014036">
    <property type="entry name" value="DeoR-like_C"/>
</dbReference>
<keyword evidence="5" id="KW-1185">Reference proteome</keyword>
<accession>U2SYY6</accession>
<protein>
    <submittedName>
        <fullName evidence="4">Transcriptional regulator, DeoR family</fullName>
    </submittedName>
</protein>
<dbReference type="eggNOG" id="COG1349">
    <property type="taxonomic scope" value="Bacteria"/>
</dbReference>
<evidence type="ECO:0000259" key="3">
    <source>
        <dbReference type="PROSITE" id="PS51000"/>
    </source>
</evidence>
<dbReference type="EMBL" id="AWEZ01000073">
    <property type="protein sequence ID" value="ERL06039.1"/>
    <property type="molecule type" value="Genomic_DNA"/>
</dbReference>
<dbReference type="InterPro" id="IPR037171">
    <property type="entry name" value="NagB/RpiA_transferase-like"/>
</dbReference>
<dbReference type="InterPro" id="IPR050313">
    <property type="entry name" value="Carb_Metab_HTH_regulators"/>
</dbReference>
<dbReference type="AlphaFoldDB" id="U2SYY6"/>
<dbReference type="PANTHER" id="PTHR30363">
    <property type="entry name" value="HTH-TYPE TRANSCRIPTIONAL REGULATOR SRLR-RELATED"/>
    <property type="match status" value="1"/>
</dbReference>
<dbReference type="SMART" id="SM01134">
    <property type="entry name" value="DeoRC"/>
    <property type="match status" value="1"/>
</dbReference>
<dbReference type="Proteomes" id="UP000016638">
    <property type="component" value="Unassembled WGS sequence"/>
</dbReference>
<dbReference type="PANTHER" id="PTHR30363:SF44">
    <property type="entry name" value="AGA OPERON TRANSCRIPTIONAL REPRESSOR-RELATED"/>
    <property type="match status" value="1"/>
</dbReference>
<proteinExistence type="predicted"/>
<dbReference type="SMART" id="SM00420">
    <property type="entry name" value="HTH_DEOR"/>
    <property type="match status" value="1"/>
</dbReference>
<keyword evidence="1" id="KW-0805">Transcription regulation</keyword>
<keyword evidence="2" id="KW-0804">Transcription</keyword>
<evidence type="ECO:0000313" key="4">
    <source>
        <dbReference type="EMBL" id="ERL06039.1"/>
    </source>
</evidence>
<reference evidence="4 5" key="1">
    <citation type="submission" date="2013-08" db="EMBL/GenBank/DDBJ databases">
        <authorList>
            <person name="Durkin A.S."/>
            <person name="Haft D.R."/>
            <person name="McCorrison J."/>
            <person name="Torralba M."/>
            <person name="Gillis M."/>
            <person name="Haft D.H."/>
            <person name="Methe B."/>
            <person name="Sutton G."/>
            <person name="Nelson K.E."/>
        </authorList>
    </citation>
    <scope>NUCLEOTIDE SEQUENCE [LARGE SCALE GENOMIC DNA]</scope>
    <source>
        <strain evidence="4 5">F0195</strain>
    </source>
</reference>
<dbReference type="InterPro" id="IPR036390">
    <property type="entry name" value="WH_DNA-bd_sf"/>
</dbReference>
<dbReference type="GO" id="GO:0003700">
    <property type="term" value="F:DNA-binding transcription factor activity"/>
    <property type="evidence" value="ECO:0007669"/>
    <property type="project" value="InterPro"/>
</dbReference>
<dbReference type="RefSeq" id="WP_021727424.1">
    <property type="nucleotide sequence ID" value="NZ_AWEZ01000073.1"/>
</dbReference>
<organism evidence="4 5">
    <name type="scientific">Olsenella profusa F0195</name>
    <dbReference type="NCBI Taxonomy" id="1125712"/>
    <lineage>
        <taxon>Bacteria</taxon>
        <taxon>Bacillati</taxon>
        <taxon>Actinomycetota</taxon>
        <taxon>Coriobacteriia</taxon>
        <taxon>Coriobacteriales</taxon>
        <taxon>Atopobiaceae</taxon>
        <taxon>Olsenella</taxon>
    </lineage>
</organism>
<dbReference type="Gene3D" id="3.40.50.1360">
    <property type="match status" value="1"/>
</dbReference>
<dbReference type="OrthoDB" id="7688673at2"/>
<name>U2SYY6_9ACTN</name>
<dbReference type="Pfam" id="PF08220">
    <property type="entry name" value="HTH_DeoR"/>
    <property type="match status" value="1"/>
</dbReference>
<evidence type="ECO:0000256" key="2">
    <source>
        <dbReference type="ARBA" id="ARBA00023163"/>
    </source>
</evidence>
<comment type="caution">
    <text evidence="4">The sequence shown here is derived from an EMBL/GenBank/DDBJ whole genome shotgun (WGS) entry which is preliminary data.</text>
</comment>
<dbReference type="PATRIC" id="fig|1125712.3.peg.2567"/>